<keyword evidence="13 14" id="KW-0472">Membrane</keyword>
<dbReference type="InterPro" id="IPR003594">
    <property type="entry name" value="HATPase_dom"/>
</dbReference>
<dbReference type="Gene3D" id="1.10.1760.20">
    <property type="match status" value="1"/>
</dbReference>
<evidence type="ECO:0000256" key="9">
    <source>
        <dbReference type="ARBA" id="ARBA00022777"/>
    </source>
</evidence>
<dbReference type="PANTHER" id="PTHR34220:SF7">
    <property type="entry name" value="SENSOR HISTIDINE KINASE YPDA"/>
    <property type="match status" value="1"/>
</dbReference>
<comment type="catalytic activity">
    <reaction evidence="1">
        <text>ATP + protein L-histidine = ADP + protein N-phospho-L-histidine.</text>
        <dbReference type="EC" id="2.7.13.3"/>
    </reaction>
</comment>
<keyword evidence="17" id="KW-1185">Reference proteome</keyword>
<reference evidence="16 17" key="1">
    <citation type="journal article" date="2018" name="Sci. Adv.">
        <title>Multi-heme cytochromes provide a pathway for survival in energy-limited environments.</title>
        <authorList>
            <person name="Deng X."/>
            <person name="Dohmae N."/>
            <person name="Nealson K.H."/>
            <person name="Hashimoto K."/>
            <person name="Okamoto A."/>
        </authorList>
    </citation>
    <scope>NUCLEOTIDE SEQUENCE [LARGE SCALE GENOMIC DNA]</scope>
    <source>
        <strain evidence="16 17">IS5</strain>
    </source>
</reference>
<dbReference type="InterPro" id="IPR010559">
    <property type="entry name" value="Sig_transdc_His_kin_internal"/>
</dbReference>
<feature type="transmembrane region" description="Helical" evidence="14">
    <location>
        <begin position="42"/>
        <end position="61"/>
    </location>
</feature>
<proteinExistence type="predicted"/>
<keyword evidence="6" id="KW-0808">Transferase</keyword>
<evidence type="ECO:0000256" key="7">
    <source>
        <dbReference type="ARBA" id="ARBA00022692"/>
    </source>
</evidence>
<evidence type="ECO:0000256" key="2">
    <source>
        <dbReference type="ARBA" id="ARBA00004651"/>
    </source>
</evidence>
<evidence type="ECO:0000256" key="8">
    <source>
        <dbReference type="ARBA" id="ARBA00022741"/>
    </source>
</evidence>
<dbReference type="EC" id="2.7.13.3" evidence="3"/>
<keyword evidence="4" id="KW-1003">Cell membrane</keyword>
<keyword evidence="11 14" id="KW-1133">Transmembrane helix</keyword>
<feature type="transmembrane region" description="Helical" evidence="14">
    <location>
        <begin position="6"/>
        <end position="30"/>
    </location>
</feature>
<keyword evidence="10" id="KW-0067">ATP-binding</keyword>
<dbReference type="Pfam" id="PF06580">
    <property type="entry name" value="His_kinase"/>
    <property type="match status" value="1"/>
</dbReference>
<dbReference type="RefSeq" id="WP_126375648.1">
    <property type="nucleotide sequence ID" value="NZ_AP017378.1"/>
</dbReference>
<dbReference type="GO" id="GO:0005886">
    <property type="term" value="C:plasma membrane"/>
    <property type="evidence" value="ECO:0007669"/>
    <property type="project" value="UniProtKB-SubCell"/>
</dbReference>
<dbReference type="AlphaFoldDB" id="A0A2Z6AUD6"/>
<organism evidence="16 17">
    <name type="scientific">Desulfovibrio ferrophilus</name>
    <dbReference type="NCBI Taxonomy" id="241368"/>
    <lineage>
        <taxon>Bacteria</taxon>
        <taxon>Pseudomonadati</taxon>
        <taxon>Thermodesulfobacteriota</taxon>
        <taxon>Desulfovibrionia</taxon>
        <taxon>Desulfovibrionales</taxon>
        <taxon>Desulfovibrionaceae</taxon>
        <taxon>Desulfovibrio</taxon>
    </lineage>
</organism>
<keyword evidence="8" id="KW-0547">Nucleotide-binding</keyword>
<dbReference type="Pfam" id="PF07694">
    <property type="entry name" value="5TM-5TMR_LYT"/>
    <property type="match status" value="1"/>
</dbReference>
<evidence type="ECO:0000313" key="17">
    <source>
        <dbReference type="Proteomes" id="UP000269883"/>
    </source>
</evidence>
<name>A0A2Z6AUD6_9BACT</name>
<sequence>MPILDLLIVLIERFGLMITAAFLIMAFGSIRNLDFRPISRKNTILLTLLFGGLGILGTYTGDAVHLSVANLRAMSVITGGLVGGPLVGAGAGFIAGLHRNVIDPSGFSALPCGLATFLEGTIAGFIAMRLKDPMHWKPAAIIALVGECFHMVLVLTLSRPFADAVALVKVIAVPMIAVNTAGAALFIHTVRLVGIHREKQDSSQAQHILAIADATVSHLRNGLSQETAGAVAALIYDRVRVAAVAITDSTRVLAHLGQGADHHRPGQHIVTSATRRVLEKAAPTFIRNQADIGCGHPKCPFTSAIVVPLKKGGRIVGTLKFYGTRKSELDNIRFEIAKGLAALFSTQLELEDIQVKERLLAREEIRRLQAQINPHFLFNALNTIASYCRTNSAQARELLQDLALFMRKNLHSGTGVVPLSEELEHVRSYLAIEQARYGGRITANINVDDACKDWLVPSFLIQPLVENGIRHGISGREEGGTVTLSAGVRDNELHIMVEDDGVGMALGRPDKLLASDGNGKCIGVANCNLRLKHIYGSNYGLQIQSSPDQGTLVALRIPQVTPLTA</sequence>
<accession>A0A2Z6AUD6</accession>
<keyword evidence="7 14" id="KW-0812">Transmembrane</keyword>
<dbReference type="SUPFAM" id="SSF55874">
    <property type="entry name" value="ATPase domain of HSP90 chaperone/DNA topoisomerase II/histidine kinase"/>
    <property type="match status" value="1"/>
</dbReference>
<dbReference type="EMBL" id="AP017378">
    <property type="protein sequence ID" value="BBD06844.1"/>
    <property type="molecule type" value="Genomic_DNA"/>
</dbReference>
<feature type="transmembrane region" description="Helical" evidence="14">
    <location>
        <begin position="107"/>
        <end position="127"/>
    </location>
</feature>
<dbReference type="Pfam" id="PF02518">
    <property type="entry name" value="HATPase_c"/>
    <property type="match status" value="1"/>
</dbReference>
<gene>
    <name evidence="16" type="ORF">DFE_0118</name>
</gene>
<dbReference type="Proteomes" id="UP000269883">
    <property type="component" value="Chromosome"/>
</dbReference>
<evidence type="ECO:0000256" key="13">
    <source>
        <dbReference type="ARBA" id="ARBA00023136"/>
    </source>
</evidence>
<evidence type="ECO:0000313" key="16">
    <source>
        <dbReference type="EMBL" id="BBD06844.1"/>
    </source>
</evidence>
<protein>
    <recommendedName>
        <fullName evidence="3">histidine kinase</fullName>
        <ecNumber evidence="3">2.7.13.3</ecNumber>
    </recommendedName>
</protein>
<dbReference type="InterPro" id="IPR029016">
    <property type="entry name" value="GAF-like_dom_sf"/>
</dbReference>
<dbReference type="GO" id="GO:0000155">
    <property type="term" value="F:phosphorelay sensor kinase activity"/>
    <property type="evidence" value="ECO:0007669"/>
    <property type="project" value="InterPro"/>
</dbReference>
<evidence type="ECO:0000256" key="12">
    <source>
        <dbReference type="ARBA" id="ARBA00023012"/>
    </source>
</evidence>
<evidence type="ECO:0000259" key="15">
    <source>
        <dbReference type="SMART" id="SM00065"/>
    </source>
</evidence>
<keyword evidence="9 16" id="KW-0418">Kinase</keyword>
<evidence type="ECO:0000256" key="1">
    <source>
        <dbReference type="ARBA" id="ARBA00000085"/>
    </source>
</evidence>
<dbReference type="InterPro" id="IPR050640">
    <property type="entry name" value="Bact_2-comp_sensor_kinase"/>
</dbReference>
<dbReference type="InterPro" id="IPR011620">
    <property type="entry name" value="Sig_transdc_His_kinase_LytS_TM"/>
</dbReference>
<dbReference type="GO" id="GO:0071555">
    <property type="term" value="P:cell wall organization"/>
    <property type="evidence" value="ECO:0007669"/>
    <property type="project" value="InterPro"/>
</dbReference>
<feature type="transmembrane region" description="Helical" evidence="14">
    <location>
        <begin position="73"/>
        <end position="95"/>
    </location>
</feature>
<evidence type="ECO:0000256" key="4">
    <source>
        <dbReference type="ARBA" id="ARBA00022475"/>
    </source>
</evidence>
<evidence type="ECO:0000256" key="5">
    <source>
        <dbReference type="ARBA" id="ARBA00022553"/>
    </source>
</evidence>
<dbReference type="InterPro" id="IPR003018">
    <property type="entry name" value="GAF"/>
</dbReference>
<dbReference type="Gene3D" id="3.30.450.40">
    <property type="match status" value="1"/>
</dbReference>
<dbReference type="Gene3D" id="3.30.565.10">
    <property type="entry name" value="Histidine kinase-like ATPase, C-terminal domain"/>
    <property type="match status" value="1"/>
</dbReference>
<evidence type="ECO:0000256" key="14">
    <source>
        <dbReference type="SAM" id="Phobius"/>
    </source>
</evidence>
<evidence type="ECO:0000256" key="3">
    <source>
        <dbReference type="ARBA" id="ARBA00012438"/>
    </source>
</evidence>
<evidence type="ECO:0000256" key="11">
    <source>
        <dbReference type="ARBA" id="ARBA00022989"/>
    </source>
</evidence>
<keyword evidence="12" id="KW-0902">Two-component regulatory system</keyword>
<feature type="transmembrane region" description="Helical" evidence="14">
    <location>
        <begin position="139"/>
        <end position="157"/>
    </location>
</feature>
<dbReference type="GO" id="GO:0005524">
    <property type="term" value="F:ATP binding"/>
    <property type="evidence" value="ECO:0007669"/>
    <property type="project" value="UniProtKB-KW"/>
</dbReference>
<comment type="subcellular location">
    <subcellularLocation>
        <location evidence="2">Cell membrane</location>
        <topology evidence="2">Multi-pass membrane protein</topology>
    </subcellularLocation>
</comment>
<dbReference type="OrthoDB" id="2514702at2"/>
<feature type="domain" description="GAF" evidence="15">
    <location>
        <begin position="219"/>
        <end position="358"/>
    </location>
</feature>
<feature type="transmembrane region" description="Helical" evidence="14">
    <location>
        <begin position="164"/>
        <end position="187"/>
    </location>
</feature>
<dbReference type="KEGG" id="dfl:DFE_0118"/>
<evidence type="ECO:0000256" key="6">
    <source>
        <dbReference type="ARBA" id="ARBA00022679"/>
    </source>
</evidence>
<evidence type="ECO:0000256" key="10">
    <source>
        <dbReference type="ARBA" id="ARBA00022840"/>
    </source>
</evidence>
<keyword evidence="5" id="KW-0597">Phosphoprotein</keyword>
<dbReference type="InterPro" id="IPR036890">
    <property type="entry name" value="HATPase_C_sf"/>
</dbReference>
<dbReference type="SMART" id="SM00065">
    <property type="entry name" value="GAF"/>
    <property type="match status" value="1"/>
</dbReference>
<dbReference type="PANTHER" id="PTHR34220">
    <property type="entry name" value="SENSOR HISTIDINE KINASE YPDA"/>
    <property type="match status" value="1"/>
</dbReference>